<dbReference type="Pfam" id="PF00646">
    <property type="entry name" value="F-box"/>
    <property type="match status" value="1"/>
</dbReference>
<reference evidence="2 3" key="1">
    <citation type="submission" date="2024-03" db="EMBL/GenBank/DDBJ databases">
        <title>Adaptation during the transition from Ophiocordyceps entomopathogen to insect associate is accompanied by gene loss and intensified selection.</title>
        <authorList>
            <person name="Ward C.M."/>
            <person name="Onetto C.A."/>
            <person name="Borneman A.R."/>
        </authorList>
    </citation>
    <scope>NUCLEOTIDE SEQUENCE [LARGE SCALE GENOMIC DNA]</scope>
    <source>
        <strain evidence="2">AWRI1</strain>
        <tissue evidence="2">Single Adult Female</tissue>
    </source>
</reference>
<gene>
    <name evidence="2" type="ORF">V9T40_005857</name>
</gene>
<dbReference type="InterPro" id="IPR001810">
    <property type="entry name" value="F-box_dom"/>
</dbReference>
<proteinExistence type="predicted"/>
<name>A0AAN9YA03_9HEMI</name>
<dbReference type="Proteomes" id="UP001367676">
    <property type="component" value="Unassembled WGS sequence"/>
</dbReference>
<dbReference type="InterPro" id="IPR036047">
    <property type="entry name" value="F-box-like_dom_sf"/>
</dbReference>
<dbReference type="EMBL" id="JBBCAQ010000003">
    <property type="protein sequence ID" value="KAK7604671.1"/>
    <property type="molecule type" value="Genomic_DNA"/>
</dbReference>
<dbReference type="AlphaFoldDB" id="A0AAN9YA03"/>
<sequence length="659" mass="77751">MESTDHNVVLNLPDEVLSEICSHLSELDDRKSFRSTCRLFYGVSNRSRFLMKEEMVFYGTPNMNSHMATLALCNSPRKIWNIRLNQMYLVGDVADLFVEFFSKKGPQIYSLTLDKCEMGAGVLRDMIKYCTNLRSLSLMYSEVIGKNIFADFEYLEKNGIARKTVKNFCLKQGDWPYCHEITLTNRKFLRFFSVFPNIKNLVVIVEINGRFNQFSTISSDIMSDTEFSFSSVHHQLLKMRQQLEYLTLHFNYHPTYYWCFSIQTMSQLSDIHFENMKKLSLNLHNFREQFTTDILVKFNHLTDFECTYEANYPHSTTSLFSLLLSNAPGLRSLIIKLYDFSDCHWNEEFSKAVSKSQLINLKIFPAKNIRKDTVLIPKESVSISNDLHDSRVPINFTLKQLCLFPSRSRFHFSHITKFFRGLESLVIDQICLVSLFNLLNYQIYLRRLIIINRQYSDFYQQFGRSSPPQFLPYNYSEFKNLTHLCFADFQSFALIKFLLSKFKFPKLKSLTIIVKIEKYFVNVNSNYNADQVWPIIQKFTQLVYLYLEIEWETPPSFIQLSTFLNELPKLRHFYCLGFTSEQIRQCPVHFDYSKYCELLKMYPSLRTIVHGSFKYLKDVVTNTVTKFRFPQDFYQHLYEGLPLPYHAICYSGIDCTSFT</sequence>
<evidence type="ECO:0000313" key="2">
    <source>
        <dbReference type="EMBL" id="KAK7604671.1"/>
    </source>
</evidence>
<evidence type="ECO:0000259" key="1">
    <source>
        <dbReference type="SMART" id="SM00256"/>
    </source>
</evidence>
<feature type="domain" description="F-box" evidence="1">
    <location>
        <begin position="12"/>
        <end position="53"/>
    </location>
</feature>
<dbReference type="SUPFAM" id="SSF81383">
    <property type="entry name" value="F-box domain"/>
    <property type="match status" value="1"/>
</dbReference>
<dbReference type="SMART" id="SM00256">
    <property type="entry name" value="FBOX"/>
    <property type="match status" value="1"/>
</dbReference>
<accession>A0AAN9YA03</accession>
<organism evidence="2 3">
    <name type="scientific">Parthenolecanium corni</name>
    <dbReference type="NCBI Taxonomy" id="536013"/>
    <lineage>
        <taxon>Eukaryota</taxon>
        <taxon>Metazoa</taxon>
        <taxon>Ecdysozoa</taxon>
        <taxon>Arthropoda</taxon>
        <taxon>Hexapoda</taxon>
        <taxon>Insecta</taxon>
        <taxon>Pterygota</taxon>
        <taxon>Neoptera</taxon>
        <taxon>Paraneoptera</taxon>
        <taxon>Hemiptera</taxon>
        <taxon>Sternorrhyncha</taxon>
        <taxon>Coccoidea</taxon>
        <taxon>Coccidae</taxon>
        <taxon>Parthenolecanium</taxon>
    </lineage>
</organism>
<dbReference type="SUPFAM" id="SSF52047">
    <property type="entry name" value="RNI-like"/>
    <property type="match status" value="1"/>
</dbReference>
<protein>
    <recommendedName>
        <fullName evidence="1">F-box domain-containing protein</fullName>
    </recommendedName>
</protein>
<dbReference type="InterPro" id="IPR032675">
    <property type="entry name" value="LRR_dom_sf"/>
</dbReference>
<keyword evidence="3" id="KW-1185">Reference proteome</keyword>
<comment type="caution">
    <text evidence="2">The sequence shown here is derived from an EMBL/GenBank/DDBJ whole genome shotgun (WGS) entry which is preliminary data.</text>
</comment>
<dbReference type="Gene3D" id="3.80.10.10">
    <property type="entry name" value="Ribonuclease Inhibitor"/>
    <property type="match status" value="1"/>
</dbReference>
<evidence type="ECO:0000313" key="3">
    <source>
        <dbReference type="Proteomes" id="UP001367676"/>
    </source>
</evidence>